<dbReference type="Pfam" id="PF03094">
    <property type="entry name" value="Mlo"/>
    <property type="match status" value="1"/>
</dbReference>
<feature type="transmembrane region" description="Helical" evidence="10">
    <location>
        <begin position="62"/>
        <end position="80"/>
    </location>
</feature>
<evidence type="ECO:0000256" key="5">
    <source>
        <dbReference type="ARBA" id="ARBA00022989"/>
    </source>
</evidence>
<feature type="transmembrane region" description="Helical" evidence="10">
    <location>
        <begin position="298"/>
        <end position="315"/>
    </location>
</feature>
<feature type="transmembrane region" description="Helical" evidence="10">
    <location>
        <begin position="140"/>
        <end position="160"/>
    </location>
</feature>
<keyword evidence="8" id="KW-0112">Calmodulin-binding</keyword>
<protein>
    <recommendedName>
        <fullName evidence="8">MLO-like protein</fullName>
    </recommendedName>
</protein>
<comment type="similarity">
    <text evidence="2 8">Belongs to the MLO family.</text>
</comment>
<feature type="transmembrane region" description="Helical" evidence="10">
    <location>
        <begin position="401"/>
        <end position="425"/>
    </location>
</feature>
<evidence type="ECO:0000256" key="4">
    <source>
        <dbReference type="ARBA" id="ARBA00022821"/>
    </source>
</evidence>
<evidence type="ECO:0000313" key="11">
    <source>
        <dbReference type="Proteomes" id="UP000827889"/>
    </source>
</evidence>
<evidence type="ECO:0000313" key="12">
    <source>
        <dbReference type="RefSeq" id="XP_048127756.1"/>
    </source>
</evidence>
<dbReference type="PANTHER" id="PTHR31942:SF52">
    <property type="entry name" value="MLO-LIKE PROTEIN 1"/>
    <property type="match status" value="1"/>
</dbReference>
<evidence type="ECO:0000256" key="9">
    <source>
        <dbReference type="SAM" id="MobiDB-lite"/>
    </source>
</evidence>
<dbReference type="GeneID" id="115739308"/>
<gene>
    <name evidence="12" type="primary">LOC115739308</name>
    <name evidence="8" type="synonym">MLO</name>
</gene>
<keyword evidence="7 8" id="KW-0568">Pathogenesis-related protein</keyword>
<accession>A0ABM3GTS6</accession>
<feature type="region of interest" description="Disordered" evidence="9">
    <location>
        <begin position="486"/>
        <end position="529"/>
    </location>
</feature>
<evidence type="ECO:0000256" key="7">
    <source>
        <dbReference type="ARBA" id="ARBA00023265"/>
    </source>
</evidence>
<organism evidence="11 12">
    <name type="scientific">Rhodamnia argentea</name>
    <dbReference type="NCBI Taxonomy" id="178133"/>
    <lineage>
        <taxon>Eukaryota</taxon>
        <taxon>Viridiplantae</taxon>
        <taxon>Streptophyta</taxon>
        <taxon>Embryophyta</taxon>
        <taxon>Tracheophyta</taxon>
        <taxon>Spermatophyta</taxon>
        <taxon>Magnoliopsida</taxon>
        <taxon>eudicotyledons</taxon>
        <taxon>Gunneridae</taxon>
        <taxon>Pentapetalae</taxon>
        <taxon>rosids</taxon>
        <taxon>malvids</taxon>
        <taxon>Myrtales</taxon>
        <taxon>Myrtaceae</taxon>
        <taxon>Myrtoideae</taxon>
        <taxon>Myrteae</taxon>
        <taxon>Australasian group</taxon>
        <taxon>Rhodamnia</taxon>
    </lineage>
</organism>
<name>A0ABM3GTS6_9MYRT</name>
<dbReference type="PANTHER" id="PTHR31942">
    <property type="entry name" value="MLO-LIKE PROTEIN 1"/>
    <property type="match status" value="1"/>
</dbReference>
<comment type="function">
    <text evidence="8">May be involved in modulation of pathogen defense and leaf cell death.</text>
</comment>
<dbReference type="RefSeq" id="XP_048127756.1">
    <property type="nucleotide sequence ID" value="XM_048271799.1"/>
</dbReference>
<evidence type="ECO:0000256" key="3">
    <source>
        <dbReference type="ARBA" id="ARBA00022692"/>
    </source>
</evidence>
<comment type="subcellular location">
    <subcellularLocation>
        <location evidence="1 8">Membrane</location>
        <topology evidence="1 8">Multi-pass membrane protein</topology>
    </subcellularLocation>
</comment>
<evidence type="ECO:0000256" key="10">
    <source>
        <dbReference type="SAM" id="Phobius"/>
    </source>
</evidence>
<reference evidence="12" key="1">
    <citation type="submission" date="2025-08" db="UniProtKB">
        <authorList>
            <consortium name="RefSeq"/>
        </authorList>
    </citation>
    <scope>IDENTIFICATION</scope>
    <source>
        <tissue evidence="12">Leaf</tissue>
    </source>
</reference>
<keyword evidence="11" id="KW-1185">Reference proteome</keyword>
<feature type="transmembrane region" description="Helical" evidence="10">
    <location>
        <begin position="365"/>
        <end position="389"/>
    </location>
</feature>
<evidence type="ECO:0000256" key="8">
    <source>
        <dbReference type="RuleBase" id="RU280816"/>
    </source>
</evidence>
<feature type="transmembrane region" description="Helical" evidence="10">
    <location>
        <begin position="275"/>
        <end position="292"/>
    </location>
</feature>
<evidence type="ECO:0000256" key="1">
    <source>
        <dbReference type="ARBA" id="ARBA00004141"/>
    </source>
</evidence>
<keyword evidence="3 8" id="KW-0812">Transmembrane</keyword>
<evidence type="ECO:0000256" key="6">
    <source>
        <dbReference type="ARBA" id="ARBA00023136"/>
    </source>
</evidence>
<comment type="domain">
    <text evidence="8">The C-terminus contains a calmodulin-binding domain, which binds calmodulin in a calcium-dependent fashion.</text>
</comment>
<keyword evidence="4 8" id="KW-0611">Plant defense</keyword>
<keyword evidence="5 8" id="KW-1133">Transmembrane helix</keyword>
<proteinExistence type="inferred from homology"/>
<dbReference type="InterPro" id="IPR004326">
    <property type="entry name" value="Mlo"/>
</dbReference>
<evidence type="ECO:0000256" key="2">
    <source>
        <dbReference type="ARBA" id="ARBA00006574"/>
    </source>
</evidence>
<sequence length="568" mass="64568">MADAGRDQTSLEFTPTWVVAVVCSIIVSISLIVDGLFRWAGKRLRKYQWWPLIGASRKIKDEMMLLGIISLLLAVFQTSIGKICISEHLNNVWLPCKKPDSPSTVATGGRRLLAIASDTTDYCSQKGKVPLLSVEAVHHLHIFIFVLATFHVVLCVLKVLTMVCYDIPFTSTINQWGNLQLYEKLLKVNDRLQDLVLTKTVDFYKKPPGIVSSLSTGFQKGFASMTVREYVTLRLNFIEVLHSKNKALDPEDPGKEFQDCIIGTLKKEFENMIGISWYLWLFAVTFLLVNVAGWHALFWISFMPLIIWVIVNIKLEGIVSRLAKDIAEKHTQNEEESNENGAKEMVVEISDDDFWFNKPHLVGNLIHIVLFENSLQLTFFFFILIQYGFHSCIMGKVGFVVPRIVLGAFVQWLCTFRTLPLYAIIKSQKKQSEKQNKTCPDIKKIRMLLKENQSEEERIKECLAVLDDIEVRLKENEMDEDQDMTGISEAIDKRKKPRSAVVPTDTELTRTGSRDGSVGAEPTETMKRNGEDVPVVPVVPVVEKILRSLDKKYHHIGVAIDEFKDSMP</sequence>
<feature type="transmembrane region" description="Helical" evidence="10">
    <location>
        <begin position="17"/>
        <end position="41"/>
    </location>
</feature>
<keyword evidence="6 8" id="KW-0472">Membrane</keyword>
<dbReference type="Proteomes" id="UP000827889">
    <property type="component" value="Chromosome 10"/>
</dbReference>